<dbReference type="CDD" id="cd01171">
    <property type="entry name" value="YXKO-related"/>
    <property type="match status" value="1"/>
</dbReference>
<evidence type="ECO:0000256" key="2">
    <source>
        <dbReference type="ARBA" id="ARBA00022840"/>
    </source>
</evidence>
<comment type="catalytic activity">
    <reaction evidence="6">
        <text>(6S)-NADPHX + ADP = AMP + phosphate + NADPH + H(+)</text>
        <dbReference type="Rhea" id="RHEA:32235"/>
        <dbReference type="ChEBI" id="CHEBI:15378"/>
        <dbReference type="ChEBI" id="CHEBI:43474"/>
        <dbReference type="ChEBI" id="CHEBI:57783"/>
        <dbReference type="ChEBI" id="CHEBI:64076"/>
        <dbReference type="ChEBI" id="CHEBI:456215"/>
        <dbReference type="ChEBI" id="CHEBI:456216"/>
        <dbReference type="EC" id="4.2.1.136"/>
    </reaction>
</comment>
<accession>A0A5C6S0X6</accession>
<dbReference type="InterPro" id="IPR000631">
    <property type="entry name" value="CARKD"/>
</dbReference>
<dbReference type="NCBIfam" id="TIGR00196">
    <property type="entry name" value="yjeF_cterm"/>
    <property type="match status" value="1"/>
</dbReference>
<gene>
    <name evidence="6" type="primary">nnrD</name>
    <name evidence="8" type="ORF">FQV27_15615</name>
</gene>
<evidence type="ECO:0000256" key="4">
    <source>
        <dbReference type="ARBA" id="ARBA00023027"/>
    </source>
</evidence>
<proteinExistence type="inferred from homology"/>
<dbReference type="AlphaFoldDB" id="A0A5C6S0X6"/>
<dbReference type="GO" id="GO:0046496">
    <property type="term" value="P:nicotinamide nucleotide metabolic process"/>
    <property type="evidence" value="ECO:0007669"/>
    <property type="project" value="UniProtKB-UniRule"/>
</dbReference>
<dbReference type="Proteomes" id="UP000321562">
    <property type="component" value="Unassembled WGS sequence"/>
</dbReference>
<keyword evidence="9" id="KW-1185">Reference proteome</keyword>
<comment type="similarity">
    <text evidence="6">Belongs to the NnrD/CARKD family.</text>
</comment>
<keyword evidence="1 6" id="KW-0547">Nucleotide-binding</keyword>
<dbReference type="GO" id="GO:0052856">
    <property type="term" value="F:NAD(P)HX epimerase activity"/>
    <property type="evidence" value="ECO:0007669"/>
    <property type="project" value="TreeGrafter"/>
</dbReference>
<dbReference type="Gene3D" id="3.40.1190.20">
    <property type="match status" value="1"/>
</dbReference>
<sequence>MSGAQPAAARLLKAGGHKYDHGHVLVVAGGPGHGGAARLAARAALRIGAGLVTLAPPASAMPDHSGMPDALMRIPVDDPAALADALRARRITAICLGPGCGVARAASLLPVALGAGLPCVLDADALTALADSAAAPGPDVVMTPHGGEFARMFPDLGSLLSDQARVEAARTAAGQTGSVMLLKGPRTVIAASDGETRVNDATDAPWLATAGSGDVLAGMIAGLLARGLTPLDAATDAAHIHAECARRFGPGLIADDLPELIPAVLRGIA</sequence>
<name>A0A5C6S0X6_9RHOB</name>
<dbReference type="InterPro" id="IPR017953">
    <property type="entry name" value="Carbohydrate_kinase_pred_CS"/>
</dbReference>
<organism evidence="8 9">
    <name type="scientific">Paracoccus aurantiacus</name>
    <dbReference type="NCBI Taxonomy" id="2599412"/>
    <lineage>
        <taxon>Bacteria</taxon>
        <taxon>Pseudomonadati</taxon>
        <taxon>Pseudomonadota</taxon>
        <taxon>Alphaproteobacteria</taxon>
        <taxon>Rhodobacterales</taxon>
        <taxon>Paracoccaceae</taxon>
        <taxon>Paracoccus</taxon>
    </lineage>
</organism>
<evidence type="ECO:0000256" key="6">
    <source>
        <dbReference type="HAMAP-Rule" id="MF_01965"/>
    </source>
</evidence>
<dbReference type="OrthoDB" id="9806925at2"/>
<evidence type="ECO:0000313" key="8">
    <source>
        <dbReference type="EMBL" id="TXB67520.1"/>
    </source>
</evidence>
<dbReference type="HAMAP" id="MF_01965">
    <property type="entry name" value="NADHX_dehydratase"/>
    <property type="match status" value="1"/>
</dbReference>
<protein>
    <recommendedName>
        <fullName evidence="6">ADP-dependent (S)-NAD(P)H-hydrate dehydratase</fullName>
        <ecNumber evidence="6">4.2.1.136</ecNumber>
    </recommendedName>
    <alternativeName>
        <fullName evidence="6">ADP-dependent NAD(P)HX dehydratase</fullName>
    </alternativeName>
</protein>
<evidence type="ECO:0000256" key="5">
    <source>
        <dbReference type="ARBA" id="ARBA00023239"/>
    </source>
</evidence>
<dbReference type="GO" id="GO:0052855">
    <property type="term" value="F:ADP-dependent NAD(P)H-hydrate dehydratase activity"/>
    <property type="evidence" value="ECO:0007669"/>
    <property type="project" value="UniProtKB-UniRule"/>
</dbReference>
<dbReference type="GO" id="GO:0005524">
    <property type="term" value="F:ATP binding"/>
    <property type="evidence" value="ECO:0007669"/>
    <property type="project" value="UniProtKB-KW"/>
</dbReference>
<comment type="subunit">
    <text evidence="6">Homotetramer.</text>
</comment>
<dbReference type="SUPFAM" id="SSF53613">
    <property type="entry name" value="Ribokinase-like"/>
    <property type="match status" value="1"/>
</dbReference>
<keyword evidence="2 6" id="KW-0067">ATP-binding</keyword>
<dbReference type="PANTHER" id="PTHR12592:SF0">
    <property type="entry name" value="ATP-DEPENDENT (S)-NAD(P)H-HYDRATE DEHYDRATASE"/>
    <property type="match status" value="1"/>
</dbReference>
<keyword evidence="3 6" id="KW-0521">NADP</keyword>
<feature type="binding site" evidence="6">
    <location>
        <position position="214"/>
    </location>
    <ligand>
        <name>(6S)-NADPHX</name>
        <dbReference type="ChEBI" id="CHEBI:64076"/>
    </ligand>
</feature>
<evidence type="ECO:0000256" key="3">
    <source>
        <dbReference type="ARBA" id="ARBA00022857"/>
    </source>
</evidence>
<dbReference type="Pfam" id="PF01256">
    <property type="entry name" value="Carb_kinase"/>
    <property type="match status" value="1"/>
</dbReference>
<comment type="cofactor">
    <cofactor evidence="6">
        <name>Mg(2+)</name>
        <dbReference type="ChEBI" id="CHEBI:18420"/>
    </cofactor>
</comment>
<feature type="binding site" evidence="6">
    <location>
        <position position="99"/>
    </location>
    <ligand>
        <name>(6S)-NADPHX</name>
        <dbReference type="ChEBI" id="CHEBI:64076"/>
    </ligand>
</feature>
<dbReference type="InterPro" id="IPR029056">
    <property type="entry name" value="Ribokinase-like"/>
</dbReference>
<keyword evidence="4 6" id="KW-0520">NAD</keyword>
<feature type="binding site" evidence="6">
    <location>
        <position position="145"/>
    </location>
    <ligand>
        <name>(6S)-NADPHX</name>
        <dbReference type="ChEBI" id="CHEBI:64076"/>
    </ligand>
</feature>
<comment type="catalytic activity">
    <reaction evidence="6">
        <text>(6S)-NADHX + ADP = AMP + phosphate + NADH + H(+)</text>
        <dbReference type="Rhea" id="RHEA:32223"/>
        <dbReference type="ChEBI" id="CHEBI:15378"/>
        <dbReference type="ChEBI" id="CHEBI:43474"/>
        <dbReference type="ChEBI" id="CHEBI:57945"/>
        <dbReference type="ChEBI" id="CHEBI:64074"/>
        <dbReference type="ChEBI" id="CHEBI:456215"/>
        <dbReference type="ChEBI" id="CHEBI:456216"/>
        <dbReference type="EC" id="4.2.1.136"/>
    </reaction>
</comment>
<feature type="binding site" evidence="6">
    <location>
        <begin position="183"/>
        <end position="187"/>
    </location>
    <ligand>
        <name>AMP</name>
        <dbReference type="ChEBI" id="CHEBI:456215"/>
    </ligand>
</feature>
<dbReference type="PROSITE" id="PS51383">
    <property type="entry name" value="YJEF_C_3"/>
    <property type="match status" value="1"/>
</dbReference>
<evidence type="ECO:0000259" key="7">
    <source>
        <dbReference type="PROSITE" id="PS51383"/>
    </source>
</evidence>
<evidence type="ECO:0000256" key="1">
    <source>
        <dbReference type="ARBA" id="ARBA00022741"/>
    </source>
</evidence>
<dbReference type="EC" id="4.2.1.136" evidence="6"/>
<dbReference type="RefSeq" id="WP_147100302.1">
    <property type="nucleotide sequence ID" value="NZ_JBHUFH010000010.1"/>
</dbReference>
<comment type="function">
    <text evidence="6">Catalyzes the dehydration of the S-form of NAD(P)HX at the expense of ADP, which is converted to AMP. Together with NAD(P)HX epimerase, which catalyzes the epimerization of the S- and R-forms, the enzyme allows the repair of both epimers of NAD(P)HX, a damaged form of NAD(P)H that is a result of enzymatic or heat-dependent hydration.</text>
</comment>
<comment type="caution">
    <text evidence="8">The sequence shown here is derived from an EMBL/GenBank/DDBJ whole genome shotgun (WGS) entry which is preliminary data.</text>
</comment>
<evidence type="ECO:0000313" key="9">
    <source>
        <dbReference type="Proteomes" id="UP000321562"/>
    </source>
</evidence>
<dbReference type="EMBL" id="VOPL01000007">
    <property type="protein sequence ID" value="TXB67520.1"/>
    <property type="molecule type" value="Genomic_DNA"/>
</dbReference>
<feature type="binding site" evidence="6">
    <location>
        <position position="213"/>
    </location>
    <ligand>
        <name>AMP</name>
        <dbReference type="ChEBI" id="CHEBI:456215"/>
    </ligand>
</feature>
<reference evidence="8 9" key="1">
    <citation type="submission" date="2019-08" db="EMBL/GenBank/DDBJ databases">
        <authorList>
            <person name="Ye J."/>
        </authorList>
    </citation>
    <scope>NUCLEOTIDE SEQUENCE [LARGE SCALE GENOMIC DNA]</scope>
    <source>
        <strain evidence="8 9">TK008</strain>
    </source>
</reference>
<feature type="domain" description="YjeF C-terminal" evidence="7">
    <location>
        <begin position="1"/>
        <end position="268"/>
    </location>
</feature>
<dbReference type="PANTHER" id="PTHR12592">
    <property type="entry name" value="ATP-DEPENDENT (S)-NAD(P)H-HYDRATE DEHYDRATASE FAMILY MEMBER"/>
    <property type="match status" value="1"/>
</dbReference>
<feature type="binding site" evidence="6">
    <location>
        <position position="36"/>
    </location>
    <ligand>
        <name>(6S)-NADPHX</name>
        <dbReference type="ChEBI" id="CHEBI:64076"/>
    </ligand>
</feature>
<dbReference type="GO" id="GO:0110051">
    <property type="term" value="P:metabolite repair"/>
    <property type="evidence" value="ECO:0007669"/>
    <property type="project" value="TreeGrafter"/>
</dbReference>
<keyword evidence="5 6" id="KW-0456">Lyase</keyword>
<dbReference type="PROSITE" id="PS01050">
    <property type="entry name" value="YJEF_C_2"/>
    <property type="match status" value="1"/>
</dbReference>